<sequence>MVQSLNTKVELVMESTSFLGLGDYGQVMVGNRAFEFYNSRDKNKYIQIPWEEIDYVEAASILNGRWIPRYAINTKKNGRYMFSSRHPKEVLRAIRVHLGPNKMFHSLTFFQIIARGLRASRFNFKKKQEHEEKK</sequence>
<dbReference type="Proteomes" id="UP000324497">
    <property type="component" value="Chromosome"/>
</dbReference>
<proteinExistence type="predicted"/>
<dbReference type="EMBL" id="CP018180">
    <property type="protein sequence ID" value="AUJ33075.1"/>
    <property type="molecule type" value="Genomic_DNA"/>
</dbReference>
<name>A0A3Q8CD53_9LACO</name>
<organism evidence="1 2">
    <name type="scientific">Liquorilactobacillus nagelii</name>
    <dbReference type="NCBI Taxonomy" id="82688"/>
    <lineage>
        <taxon>Bacteria</taxon>
        <taxon>Bacillati</taxon>
        <taxon>Bacillota</taxon>
        <taxon>Bacilli</taxon>
        <taxon>Lactobacillales</taxon>
        <taxon>Lactobacillaceae</taxon>
        <taxon>Liquorilactobacillus</taxon>
    </lineage>
</organism>
<protein>
    <recommendedName>
        <fullName evidence="3">PTS mannose transporter accessory protein ManO</fullName>
    </recommendedName>
</protein>
<dbReference type="RefSeq" id="WP_057884948.1">
    <property type="nucleotide sequence ID" value="NZ_CP018180.1"/>
</dbReference>
<evidence type="ECO:0000313" key="2">
    <source>
        <dbReference type="Proteomes" id="UP000324497"/>
    </source>
</evidence>
<accession>A0A3Q8CD53</accession>
<keyword evidence="2" id="KW-1185">Reference proteome</keyword>
<dbReference type="GeneID" id="78522761"/>
<dbReference type="InterPro" id="IPR010360">
    <property type="entry name" value="DUF956"/>
</dbReference>
<dbReference type="PIRSF" id="PIRSF021265">
    <property type="entry name" value="DUF956"/>
    <property type="match status" value="1"/>
</dbReference>
<dbReference type="Pfam" id="PF06115">
    <property type="entry name" value="DUF956"/>
    <property type="match status" value="1"/>
</dbReference>
<dbReference type="KEGG" id="lng:BSQ50_11280"/>
<reference evidence="1 2" key="1">
    <citation type="submission" date="2016-11" db="EMBL/GenBank/DDBJ databases">
        <title>Interaction between Lactobacillus species and yeast in water kefir.</title>
        <authorList>
            <person name="Behr J."/>
            <person name="Xu D."/>
            <person name="Vogel R.F."/>
        </authorList>
    </citation>
    <scope>NUCLEOTIDE SEQUENCE [LARGE SCALE GENOMIC DNA]</scope>
    <source>
        <strain evidence="1 2">TMW 1.1827</strain>
    </source>
</reference>
<evidence type="ECO:0000313" key="1">
    <source>
        <dbReference type="EMBL" id="AUJ33075.1"/>
    </source>
</evidence>
<dbReference type="AlphaFoldDB" id="A0A3Q8CD53"/>
<gene>
    <name evidence="1" type="ORF">BSQ50_11280</name>
</gene>
<evidence type="ECO:0008006" key="3">
    <source>
        <dbReference type="Google" id="ProtNLM"/>
    </source>
</evidence>